<dbReference type="InterPro" id="IPR032710">
    <property type="entry name" value="NTF2-like_dom_sf"/>
</dbReference>
<evidence type="ECO:0000313" key="2">
    <source>
        <dbReference type="EMBL" id="SHI74045.1"/>
    </source>
</evidence>
<dbReference type="OrthoDB" id="9803476at2"/>
<dbReference type="AlphaFoldDB" id="A0A1M6DLH6"/>
<dbReference type="InterPro" id="IPR027843">
    <property type="entry name" value="DUF4440"/>
</dbReference>
<protein>
    <recommendedName>
        <fullName evidence="1">DUF4440 domain-containing protein</fullName>
    </recommendedName>
</protein>
<accession>A0A1M6DLH6</accession>
<sequence>MDNKKLETLHSDLLKAWNNQDATKMASLFTDNGESIGFDGSLYKGRDEIEAEISKIFNHHQTAIYVWKVKDMRFLKPEVAILRAIVGMIPPGQKAINPAANAIQTITAVKQNDVWKVDLFQNTPAQFHGRPEMADEFTKELSALVK</sequence>
<evidence type="ECO:0000313" key="3">
    <source>
        <dbReference type="Proteomes" id="UP000184050"/>
    </source>
</evidence>
<dbReference type="Pfam" id="PF14534">
    <property type="entry name" value="DUF4440"/>
    <property type="match status" value="1"/>
</dbReference>
<proteinExistence type="predicted"/>
<dbReference type="EMBL" id="FQZE01000005">
    <property type="protein sequence ID" value="SHI74045.1"/>
    <property type="molecule type" value="Genomic_DNA"/>
</dbReference>
<dbReference type="Gene3D" id="3.10.450.50">
    <property type="match status" value="1"/>
</dbReference>
<dbReference type="RefSeq" id="WP_073166362.1">
    <property type="nucleotide sequence ID" value="NZ_FQZE01000005.1"/>
</dbReference>
<gene>
    <name evidence="2" type="ORF">SAMN05444280_105102</name>
</gene>
<evidence type="ECO:0000259" key="1">
    <source>
        <dbReference type="Pfam" id="PF14534"/>
    </source>
</evidence>
<dbReference type="Proteomes" id="UP000184050">
    <property type="component" value="Unassembled WGS sequence"/>
</dbReference>
<organism evidence="2 3">
    <name type="scientific">Tangfeifania diversioriginum</name>
    <dbReference type="NCBI Taxonomy" id="1168035"/>
    <lineage>
        <taxon>Bacteria</taxon>
        <taxon>Pseudomonadati</taxon>
        <taxon>Bacteroidota</taxon>
        <taxon>Bacteroidia</taxon>
        <taxon>Marinilabiliales</taxon>
        <taxon>Prolixibacteraceae</taxon>
        <taxon>Tangfeifania</taxon>
    </lineage>
</organism>
<dbReference type="STRING" id="1168035.SAMN05444280_105102"/>
<dbReference type="InterPro" id="IPR011944">
    <property type="entry name" value="Steroid_delta5-4_isomerase"/>
</dbReference>
<dbReference type="NCBIfam" id="TIGR02246">
    <property type="entry name" value="SgcJ/EcaC family oxidoreductase"/>
    <property type="match status" value="1"/>
</dbReference>
<name>A0A1M6DLH6_9BACT</name>
<reference evidence="2 3" key="1">
    <citation type="submission" date="2016-11" db="EMBL/GenBank/DDBJ databases">
        <authorList>
            <person name="Jaros S."/>
            <person name="Januszkiewicz K."/>
            <person name="Wedrychowicz H."/>
        </authorList>
    </citation>
    <scope>NUCLEOTIDE SEQUENCE [LARGE SCALE GENOMIC DNA]</scope>
    <source>
        <strain evidence="2 3">DSM 27063</strain>
    </source>
</reference>
<keyword evidence="3" id="KW-1185">Reference proteome</keyword>
<dbReference type="SUPFAM" id="SSF54427">
    <property type="entry name" value="NTF2-like"/>
    <property type="match status" value="1"/>
</dbReference>
<feature type="domain" description="DUF4440" evidence="1">
    <location>
        <begin position="7"/>
        <end position="117"/>
    </location>
</feature>